<comment type="subunit">
    <text evidence="2">Forms a complex with MdtI.</text>
</comment>
<keyword evidence="7 10" id="KW-0812">Transmembrane</keyword>
<dbReference type="InterPro" id="IPR037185">
    <property type="entry name" value="EmrE-like"/>
</dbReference>
<dbReference type="InterPro" id="IPR000390">
    <property type="entry name" value="Small_drug/metabolite_transptr"/>
</dbReference>
<keyword evidence="6" id="KW-0997">Cell inner membrane</keyword>
<dbReference type="Pfam" id="PF00893">
    <property type="entry name" value="Multi_Drug_Res"/>
    <property type="match status" value="1"/>
</dbReference>
<sequence>MRSWIYLLAAIGFEVVGTTSMKFTHTLFPVAGLLLMYVMIGLSYYFLSLAIKRVPVGVAYALWEGIGIVLITLVSAFFLGEHLSLDKALGLAVMIAGILLVKSGTRTGQREECRELNGEAVTC</sequence>
<comment type="caution">
    <text evidence="12">The sequence shown here is derived from an EMBL/GenBank/DDBJ whole genome shotgun (WGS) entry which is preliminary data.</text>
</comment>
<dbReference type="GO" id="GO:0015297">
    <property type="term" value="F:antiporter activity"/>
    <property type="evidence" value="ECO:0007669"/>
    <property type="project" value="TreeGrafter"/>
</dbReference>
<evidence type="ECO:0000256" key="11">
    <source>
        <dbReference type="SAM" id="Phobius"/>
    </source>
</evidence>
<dbReference type="FunFam" id="1.10.3730.20:FF:000001">
    <property type="entry name" value="Quaternary ammonium compound resistance transporter SugE"/>
    <property type="match status" value="1"/>
</dbReference>
<dbReference type="RefSeq" id="WP_088415843.1">
    <property type="nucleotide sequence ID" value="NZ_NJBA01000001.1"/>
</dbReference>
<gene>
    <name evidence="12" type="ORF">CEG18_00535</name>
</gene>
<protein>
    <recommendedName>
        <fullName evidence="3">Spermidine export protein MdtJ</fullName>
    </recommendedName>
</protein>
<evidence type="ECO:0000313" key="12">
    <source>
        <dbReference type="EMBL" id="OWP52352.1"/>
    </source>
</evidence>
<proteinExistence type="inferred from homology"/>
<dbReference type="GO" id="GO:0005886">
    <property type="term" value="C:plasma membrane"/>
    <property type="evidence" value="ECO:0007669"/>
    <property type="project" value="UniProtKB-SubCell"/>
</dbReference>
<reference evidence="12 13" key="1">
    <citation type="submission" date="2017-06" db="EMBL/GenBank/DDBJ databases">
        <title>Draft genome of Pseudomonas nitroreducens DF05.</title>
        <authorList>
            <person name="Iyer R."/>
        </authorList>
    </citation>
    <scope>NUCLEOTIDE SEQUENCE [LARGE SCALE GENOMIC DNA]</scope>
    <source>
        <strain evidence="12 13">DF05</strain>
    </source>
</reference>
<dbReference type="InterPro" id="IPR045324">
    <property type="entry name" value="Small_multidrug_res"/>
</dbReference>
<feature type="transmembrane region" description="Helical" evidence="11">
    <location>
        <begin position="27"/>
        <end position="47"/>
    </location>
</feature>
<dbReference type="eggNOG" id="COG2076">
    <property type="taxonomic scope" value="Bacteria"/>
</dbReference>
<name>A0A246FDF6_PSENT</name>
<feature type="transmembrane region" description="Helical" evidence="11">
    <location>
        <begin position="85"/>
        <end position="101"/>
    </location>
</feature>
<feature type="transmembrane region" description="Helical" evidence="11">
    <location>
        <begin position="59"/>
        <end position="79"/>
    </location>
</feature>
<dbReference type="SUPFAM" id="SSF103481">
    <property type="entry name" value="Multidrug resistance efflux transporter EmrE"/>
    <property type="match status" value="1"/>
</dbReference>
<comment type="similarity">
    <text evidence="10">Belongs to the drug/metabolite transporter (DMT) superfamily. Small multidrug resistance (SMR) (TC 2.A.7.1) family.</text>
</comment>
<dbReference type="GO" id="GO:0031460">
    <property type="term" value="P:glycine betaine transport"/>
    <property type="evidence" value="ECO:0007669"/>
    <property type="project" value="TreeGrafter"/>
</dbReference>
<dbReference type="GO" id="GO:0015220">
    <property type="term" value="F:choline transmembrane transporter activity"/>
    <property type="evidence" value="ECO:0007669"/>
    <property type="project" value="TreeGrafter"/>
</dbReference>
<evidence type="ECO:0000256" key="5">
    <source>
        <dbReference type="ARBA" id="ARBA00022475"/>
    </source>
</evidence>
<accession>A0A246FDF6</accession>
<dbReference type="EMBL" id="NJBA01000001">
    <property type="protein sequence ID" value="OWP52352.1"/>
    <property type="molecule type" value="Genomic_DNA"/>
</dbReference>
<evidence type="ECO:0000256" key="8">
    <source>
        <dbReference type="ARBA" id="ARBA00022989"/>
    </source>
</evidence>
<dbReference type="Gene3D" id="1.10.3730.20">
    <property type="match status" value="1"/>
</dbReference>
<keyword evidence="9 11" id="KW-0472">Membrane</keyword>
<keyword evidence="8 11" id="KW-1133">Transmembrane helix</keyword>
<evidence type="ECO:0000256" key="9">
    <source>
        <dbReference type="ARBA" id="ARBA00023136"/>
    </source>
</evidence>
<evidence type="ECO:0000256" key="2">
    <source>
        <dbReference type="ARBA" id="ARBA00011358"/>
    </source>
</evidence>
<dbReference type="GO" id="GO:1903711">
    <property type="term" value="P:spermidine transmembrane transport"/>
    <property type="evidence" value="ECO:0007669"/>
    <property type="project" value="TreeGrafter"/>
</dbReference>
<evidence type="ECO:0000256" key="7">
    <source>
        <dbReference type="ARBA" id="ARBA00022692"/>
    </source>
</evidence>
<evidence type="ECO:0000256" key="4">
    <source>
        <dbReference type="ARBA" id="ARBA00022448"/>
    </source>
</evidence>
<evidence type="ECO:0000256" key="10">
    <source>
        <dbReference type="RuleBase" id="RU003942"/>
    </source>
</evidence>
<evidence type="ECO:0000313" key="13">
    <source>
        <dbReference type="Proteomes" id="UP000198145"/>
    </source>
</evidence>
<dbReference type="AlphaFoldDB" id="A0A246FDF6"/>
<keyword evidence="4" id="KW-0813">Transport</keyword>
<evidence type="ECO:0000256" key="1">
    <source>
        <dbReference type="ARBA" id="ARBA00004429"/>
    </source>
</evidence>
<dbReference type="GO" id="GO:1990961">
    <property type="term" value="P:xenobiotic detoxification by transmembrane export across the plasma membrane"/>
    <property type="evidence" value="ECO:0007669"/>
    <property type="project" value="UniProtKB-ARBA"/>
</dbReference>
<dbReference type="Proteomes" id="UP000198145">
    <property type="component" value="Unassembled WGS sequence"/>
</dbReference>
<dbReference type="PANTHER" id="PTHR30561:SF2">
    <property type="entry name" value="SPERMIDINE EXPORT PROTEIN MDTJ"/>
    <property type="match status" value="1"/>
</dbReference>
<evidence type="ECO:0000256" key="6">
    <source>
        <dbReference type="ARBA" id="ARBA00022519"/>
    </source>
</evidence>
<dbReference type="GO" id="GO:0015199">
    <property type="term" value="F:amino-acid betaine transmembrane transporter activity"/>
    <property type="evidence" value="ECO:0007669"/>
    <property type="project" value="TreeGrafter"/>
</dbReference>
<evidence type="ECO:0000256" key="3">
    <source>
        <dbReference type="ARBA" id="ARBA00021112"/>
    </source>
</evidence>
<comment type="subcellular location">
    <subcellularLocation>
        <location evidence="1">Cell inner membrane</location>
        <topology evidence="1">Multi-pass membrane protein</topology>
    </subcellularLocation>
    <subcellularLocation>
        <location evidence="10">Cell membrane</location>
        <topology evidence="10">Multi-pass membrane protein</topology>
    </subcellularLocation>
</comment>
<organism evidence="12 13">
    <name type="scientific">Pseudomonas nitroreducens</name>
    <dbReference type="NCBI Taxonomy" id="46680"/>
    <lineage>
        <taxon>Bacteria</taxon>
        <taxon>Pseudomonadati</taxon>
        <taxon>Pseudomonadota</taxon>
        <taxon>Gammaproteobacteria</taxon>
        <taxon>Pseudomonadales</taxon>
        <taxon>Pseudomonadaceae</taxon>
        <taxon>Pseudomonas</taxon>
    </lineage>
</organism>
<dbReference type="PANTHER" id="PTHR30561">
    <property type="entry name" value="SMR FAMILY PROTON-DEPENDENT DRUG EFFLUX TRANSPORTER SUGE"/>
    <property type="match status" value="1"/>
</dbReference>
<keyword evidence="5" id="KW-1003">Cell membrane</keyword>